<proteinExistence type="predicted"/>
<reference evidence="2 3" key="1">
    <citation type="submission" date="2024-01" db="EMBL/GenBank/DDBJ databases">
        <title>Hyphobacterium bacterium isolated from marine sediment.</title>
        <authorList>
            <person name="Zhao S."/>
        </authorList>
    </citation>
    <scope>NUCLEOTIDE SEQUENCE [LARGE SCALE GENOMIC DNA]</scope>
    <source>
        <strain evidence="3">HN65</strain>
    </source>
</reference>
<dbReference type="Gene3D" id="2.30.30.40">
    <property type="entry name" value="SH3 Domains"/>
    <property type="match status" value="1"/>
</dbReference>
<dbReference type="Pfam" id="PF06347">
    <property type="entry name" value="SH3_4"/>
    <property type="match status" value="2"/>
</dbReference>
<sequence>MRAWPFLLSILLLSGMAPALAQDAETPSGYPVPRFVSLKVGVANGRAGPSREHPIVWRYVREGLPLRVTAEAPDWRRVEDPDGEVTWMHHSLLSGRRTVYVPAETELRIRPDDEANVEAVAEAGSILDLERCADGWCRFEAQGMHGWARAEAVWGLMPTDLGQD</sequence>
<dbReference type="EMBL" id="JAZDRP010000005">
    <property type="protein sequence ID" value="MEE2526715.1"/>
    <property type="molecule type" value="Genomic_DNA"/>
</dbReference>
<keyword evidence="3" id="KW-1185">Reference proteome</keyword>
<comment type="caution">
    <text evidence="2">The sequence shown here is derived from an EMBL/GenBank/DDBJ whole genome shotgun (WGS) entry which is preliminary data.</text>
</comment>
<evidence type="ECO:0000313" key="3">
    <source>
        <dbReference type="Proteomes" id="UP001354971"/>
    </source>
</evidence>
<dbReference type="InterPro" id="IPR010466">
    <property type="entry name" value="DUF1058"/>
</dbReference>
<evidence type="ECO:0000256" key="1">
    <source>
        <dbReference type="SAM" id="SignalP"/>
    </source>
</evidence>
<gene>
    <name evidence="2" type="ORF">V0U79_10070</name>
</gene>
<feature type="chain" id="PRO_5045728084" evidence="1">
    <location>
        <begin position="22"/>
        <end position="164"/>
    </location>
</feature>
<accession>A0ABU7LS08</accession>
<feature type="signal peptide" evidence="1">
    <location>
        <begin position="1"/>
        <end position="21"/>
    </location>
</feature>
<keyword evidence="1" id="KW-0732">Signal</keyword>
<name>A0ABU7LS08_9PROT</name>
<dbReference type="RefSeq" id="WP_330199376.1">
    <property type="nucleotide sequence ID" value="NZ_JAZDRP010000005.1"/>
</dbReference>
<dbReference type="Proteomes" id="UP001354971">
    <property type="component" value="Unassembled WGS sequence"/>
</dbReference>
<organism evidence="2 3">
    <name type="scientific">Hyphobacterium lacteum</name>
    <dbReference type="NCBI Taxonomy" id="3116575"/>
    <lineage>
        <taxon>Bacteria</taxon>
        <taxon>Pseudomonadati</taxon>
        <taxon>Pseudomonadota</taxon>
        <taxon>Alphaproteobacteria</taxon>
        <taxon>Maricaulales</taxon>
        <taxon>Maricaulaceae</taxon>
        <taxon>Hyphobacterium</taxon>
    </lineage>
</organism>
<evidence type="ECO:0000313" key="2">
    <source>
        <dbReference type="EMBL" id="MEE2526715.1"/>
    </source>
</evidence>
<protein>
    <submittedName>
        <fullName evidence="2">SH3 domain-containing protein</fullName>
    </submittedName>
</protein>